<feature type="binding site" evidence="8">
    <location>
        <position position="69"/>
    </location>
    <ligand>
        <name>Na(+)</name>
        <dbReference type="ChEBI" id="CHEBI:29101"/>
        <note>structural</note>
    </ligand>
</feature>
<keyword evidence="8" id="KW-0406">Ion transport</keyword>
<dbReference type="Proteomes" id="UP000628840">
    <property type="component" value="Unassembled WGS sequence"/>
</dbReference>
<keyword evidence="3 8" id="KW-0812">Transmembrane</keyword>
<dbReference type="OrthoDB" id="304656at2157"/>
<comment type="similarity">
    <text evidence="6 8">Belongs to the fluoride channel Fluc/FEX (TC 1.A.43) family.</text>
</comment>
<dbReference type="EMBL" id="BMPF01000004">
    <property type="protein sequence ID" value="GGL41416.1"/>
    <property type="molecule type" value="Genomic_DNA"/>
</dbReference>
<dbReference type="RefSeq" id="WP_188884141.1">
    <property type="nucleotide sequence ID" value="NZ_BMPF01000004.1"/>
</dbReference>
<keyword evidence="8" id="KW-0915">Sodium</keyword>
<comment type="function">
    <text evidence="8">Fluoride-specific ion channel. Important for reducing fluoride concentration in the cell, thus reducing its toxicity.</text>
</comment>
<dbReference type="GO" id="GO:0062054">
    <property type="term" value="F:fluoride channel activity"/>
    <property type="evidence" value="ECO:0007669"/>
    <property type="project" value="UniProtKB-UniRule"/>
</dbReference>
<evidence type="ECO:0000256" key="4">
    <source>
        <dbReference type="ARBA" id="ARBA00022989"/>
    </source>
</evidence>
<reference evidence="9 10" key="1">
    <citation type="journal article" date="2019" name="Int. J. Syst. Evol. Microbiol.">
        <title>The Global Catalogue of Microorganisms (GCM) 10K type strain sequencing project: providing services to taxonomists for standard genome sequencing and annotation.</title>
        <authorList>
            <consortium name="The Broad Institute Genomics Platform"/>
            <consortium name="The Broad Institute Genome Sequencing Center for Infectious Disease"/>
            <person name="Wu L."/>
            <person name="Ma J."/>
        </authorList>
    </citation>
    <scope>NUCLEOTIDE SEQUENCE [LARGE SCALE GENOMIC DNA]</scope>
    <source>
        <strain evidence="9 10">JCM 19585</strain>
    </source>
</reference>
<dbReference type="GO" id="GO:0005886">
    <property type="term" value="C:plasma membrane"/>
    <property type="evidence" value="ECO:0007669"/>
    <property type="project" value="UniProtKB-SubCell"/>
</dbReference>
<comment type="activity regulation">
    <text evidence="8">Na(+) is not transported, but it plays an essential structural role and its presence is essential for fluoride channel function.</text>
</comment>
<evidence type="ECO:0000313" key="9">
    <source>
        <dbReference type="EMBL" id="GGL41416.1"/>
    </source>
</evidence>
<organism evidence="9 10">
    <name type="scientific">Halarchaeum grantii</name>
    <dbReference type="NCBI Taxonomy" id="1193105"/>
    <lineage>
        <taxon>Archaea</taxon>
        <taxon>Methanobacteriati</taxon>
        <taxon>Methanobacteriota</taxon>
        <taxon>Stenosarchaea group</taxon>
        <taxon>Halobacteria</taxon>
        <taxon>Halobacteriales</taxon>
        <taxon>Halobacteriaceae</taxon>
    </lineage>
</organism>
<evidence type="ECO:0000256" key="5">
    <source>
        <dbReference type="ARBA" id="ARBA00023136"/>
    </source>
</evidence>
<dbReference type="PANTHER" id="PTHR28259:SF1">
    <property type="entry name" value="FLUORIDE EXPORT PROTEIN 1-RELATED"/>
    <property type="match status" value="1"/>
</dbReference>
<feature type="transmembrane region" description="Helical" evidence="8">
    <location>
        <begin position="31"/>
        <end position="49"/>
    </location>
</feature>
<evidence type="ECO:0000313" key="10">
    <source>
        <dbReference type="Proteomes" id="UP000628840"/>
    </source>
</evidence>
<keyword evidence="8" id="KW-0407">Ion channel</keyword>
<evidence type="ECO:0000256" key="7">
    <source>
        <dbReference type="ARBA" id="ARBA00035585"/>
    </source>
</evidence>
<dbReference type="AlphaFoldDB" id="A0A830F5K0"/>
<keyword evidence="8" id="KW-0479">Metal-binding</keyword>
<comment type="caution">
    <text evidence="9">The sequence shown here is derived from an EMBL/GenBank/DDBJ whole genome shotgun (WGS) entry which is preliminary data.</text>
</comment>
<evidence type="ECO:0000256" key="3">
    <source>
        <dbReference type="ARBA" id="ARBA00022692"/>
    </source>
</evidence>
<evidence type="ECO:0000256" key="8">
    <source>
        <dbReference type="HAMAP-Rule" id="MF_00454"/>
    </source>
</evidence>
<sequence>MEILLISIGGAVGAVLRYVVGQLIDNTSFPWATLVVNTLGSFILGSVIFGVSDSDILLLVSVGFCGAFTTFSSFSFQTVSLWEQGEQRDAFMNALGNLTVSLLAFGAAWLLIS</sequence>
<feature type="transmembrane region" description="Helical" evidence="8">
    <location>
        <begin position="94"/>
        <end position="112"/>
    </location>
</feature>
<dbReference type="GO" id="GO:0046872">
    <property type="term" value="F:metal ion binding"/>
    <property type="evidence" value="ECO:0007669"/>
    <property type="project" value="UniProtKB-KW"/>
</dbReference>
<dbReference type="PANTHER" id="PTHR28259">
    <property type="entry name" value="FLUORIDE EXPORT PROTEIN 1-RELATED"/>
    <property type="match status" value="1"/>
</dbReference>
<accession>A0A830F5K0</accession>
<dbReference type="InterPro" id="IPR003691">
    <property type="entry name" value="FluC"/>
</dbReference>
<keyword evidence="4 8" id="KW-1133">Transmembrane helix</keyword>
<protein>
    <recommendedName>
        <fullName evidence="8">Fluoride-specific ion channel FluC</fullName>
    </recommendedName>
</protein>
<keyword evidence="2 8" id="KW-1003">Cell membrane</keyword>
<dbReference type="HAMAP" id="MF_00454">
    <property type="entry name" value="FluC"/>
    <property type="match status" value="1"/>
</dbReference>
<comment type="subcellular location">
    <subcellularLocation>
        <location evidence="1 8">Cell membrane</location>
        <topology evidence="1 8">Multi-pass membrane protein</topology>
    </subcellularLocation>
</comment>
<feature type="transmembrane region" description="Helical" evidence="8">
    <location>
        <begin position="56"/>
        <end position="74"/>
    </location>
</feature>
<gene>
    <name evidence="8" type="primary">fluC</name>
    <name evidence="8" type="synonym">crcB</name>
    <name evidence="9" type="ORF">GCM10009037_26270</name>
</gene>
<feature type="binding site" evidence="8">
    <location>
        <position position="66"/>
    </location>
    <ligand>
        <name>Na(+)</name>
        <dbReference type="ChEBI" id="CHEBI:29101"/>
        <note>structural</note>
    </ligand>
</feature>
<name>A0A830F5K0_9EURY</name>
<evidence type="ECO:0000256" key="1">
    <source>
        <dbReference type="ARBA" id="ARBA00004651"/>
    </source>
</evidence>
<proteinExistence type="inferred from homology"/>
<evidence type="ECO:0000256" key="2">
    <source>
        <dbReference type="ARBA" id="ARBA00022475"/>
    </source>
</evidence>
<keyword evidence="5 8" id="KW-0472">Membrane</keyword>
<dbReference type="GO" id="GO:0140114">
    <property type="term" value="P:cellular detoxification of fluoride"/>
    <property type="evidence" value="ECO:0007669"/>
    <property type="project" value="UniProtKB-UniRule"/>
</dbReference>
<dbReference type="Pfam" id="PF02537">
    <property type="entry name" value="CRCB"/>
    <property type="match status" value="1"/>
</dbReference>
<dbReference type="NCBIfam" id="TIGR00494">
    <property type="entry name" value="crcB"/>
    <property type="match status" value="1"/>
</dbReference>
<keyword evidence="8" id="KW-0813">Transport</keyword>
<comment type="catalytic activity">
    <reaction evidence="7">
        <text>fluoride(in) = fluoride(out)</text>
        <dbReference type="Rhea" id="RHEA:76159"/>
        <dbReference type="ChEBI" id="CHEBI:17051"/>
    </reaction>
    <physiologicalReaction direction="left-to-right" evidence="7">
        <dbReference type="Rhea" id="RHEA:76160"/>
    </physiologicalReaction>
</comment>
<keyword evidence="10" id="KW-1185">Reference proteome</keyword>
<evidence type="ECO:0000256" key="6">
    <source>
        <dbReference type="ARBA" id="ARBA00035120"/>
    </source>
</evidence>